<dbReference type="PIRSF" id="PIRSF000538">
    <property type="entry name" value="GlpK"/>
    <property type="match status" value="1"/>
</dbReference>
<gene>
    <name evidence="8" type="ORF">CQY20_10315</name>
    <name evidence="7" type="ORF">MAGR_00250</name>
</gene>
<reference evidence="8 9" key="1">
    <citation type="submission" date="2017-10" db="EMBL/GenBank/DDBJ databases">
        <title>The new phylogeny of genus Mycobacterium.</title>
        <authorList>
            <person name="Tortoli E."/>
            <person name="Trovato A."/>
            <person name="Cirillo D.M."/>
        </authorList>
    </citation>
    <scope>NUCLEOTIDE SEQUENCE [LARGE SCALE GENOMIC DNA]</scope>
    <source>
        <strain evidence="8 9">CCUG37673</strain>
    </source>
</reference>
<accession>A0A2A7N6R1</accession>
<dbReference type="Pfam" id="PF00370">
    <property type="entry name" value="FGGY_N"/>
    <property type="match status" value="1"/>
</dbReference>
<name>A0A2A7N6R1_MYCAG</name>
<evidence type="ECO:0000256" key="4">
    <source>
        <dbReference type="ARBA" id="ARBA00022777"/>
    </source>
</evidence>
<dbReference type="Proteomes" id="UP000220914">
    <property type="component" value="Unassembled WGS sequence"/>
</dbReference>
<dbReference type="RefSeq" id="WP_097939977.1">
    <property type="nucleotide sequence ID" value="NZ_BLKS01000001.1"/>
</dbReference>
<feature type="domain" description="Carbohydrate kinase FGGY N-terminal" evidence="5">
    <location>
        <begin position="4"/>
        <end position="237"/>
    </location>
</feature>
<keyword evidence="2" id="KW-0859">Xylose metabolism</keyword>
<evidence type="ECO:0000313" key="9">
    <source>
        <dbReference type="Proteomes" id="UP000220914"/>
    </source>
</evidence>
<dbReference type="CDD" id="cd07805">
    <property type="entry name" value="ASKHA_NBD_FGGY_CvXK-like"/>
    <property type="match status" value="1"/>
</dbReference>
<dbReference type="EMBL" id="BLKS01000001">
    <property type="protein sequence ID" value="GFG48584.1"/>
    <property type="molecule type" value="Genomic_DNA"/>
</dbReference>
<dbReference type="InterPro" id="IPR018484">
    <property type="entry name" value="FGGY_N"/>
</dbReference>
<evidence type="ECO:0000259" key="5">
    <source>
        <dbReference type="Pfam" id="PF00370"/>
    </source>
</evidence>
<comment type="caution">
    <text evidence="8">The sequence shown here is derived from an EMBL/GenBank/DDBJ whole genome shotgun (WGS) entry which is preliminary data.</text>
</comment>
<dbReference type="GO" id="GO:0042732">
    <property type="term" value="P:D-xylose metabolic process"/>
    <property type="evidence" value="ECO:0007669"/>
    <property type="project" value="UniProtKB-KW"/>
</dbReference>
<dbReference type="InterPro" id="IPR000577">
    <property type="entry name" value="Carb_kinase_FGGY"/>
</dbReference>
<dbReference type="PANTHER" id="PTHR43095">
    <property type="entry name" value="SUGAR KINASE"/>
    <property type="match status" value="1"/>
</dbReference>
<keyword evidence="2" id="KW-0119">Carbohydrate metabolism</keyword>
<dbReference type="AlphaFoldDB" id="A0A2A7N6R1"/>
<dbReference type="Pfam" id="PF02782">
    <property type="entry name" value="FGGY_C"/>
    <property type="match status" value="1"/>
</dbReference>
<dbReference type="SUPFAM" id="SSF53067">
    <property type="entry name" value="Actin-like ATPase domain"/>
    <property type="match status" value="2"/>
</dbReference>
<dbReference type="InterPro" id="IPR043129">
    <property type="entry name" value="ATPase_NBD"/>
</dbReference>
<evidence type="ECO:0000313" key="7">
    <source>
        <dbReference type="EMBL" id="GFG48584.1"/>
    </source>
</evidence>
<dbReference type="PANTHER" id="PTHR43095:SF5">
    <property type="entry name" value="XYLULOSE KINASE"/>
    <property type="match status" value="1"/>
</dbReference>
<sequence length="496" mass="54584">MSEYVMTFDVGTSSLKTALIDRSGRVVGEGDATYPVKQPQPGFAEQDPEEIWSHICDTSRAVLRRSAVSPVDVQAVVFVAPWKNIIGLDADGNVLRDSIIWMDSRATDQAARLNAAYGSFVGTGQEFWPRLMWMKENEPELWKRSQHIVGLNTFLKFRATGVISTEPSDDLIRSGNPRLNDHYAAILDAAGLTEDLDKFPPSSESTDVVGKLTTSSAEALGLHEGTPVIGGFGDLVAITWGVGRARLGDTHIYFGTSSWLVSVVEDRFKLEAPQYFSVNSSTEGAVFALQTGCLALDWLVDQLYRVERSVLKGDIYGLIGKDVAEIPPGSEGVIATHWLTGELAPLSKNSKGMFINLTTSTDRRHMARAMMECICFSHRRSLDAYAERTGNRPETIRVVGGGAVSDVWMQILADVLQVTVQVPDAPRYAGTLGAFYCAALGLGWIEDLDAVSDAVRIKKEYQPDPANREVYERNYRAYSKLHPALLEVHKELNGDY</sequence>
<reference evidence="7" key="3">
    <citation type="submission" date="2020-02" db="EMBL/GenBank/DDBJ databases">
        <authorList>
            <person name="Matsumoto Y."/>
            <person name="Motooka D."/>
            <person name="Nakamura S."/>
        </authorList>
    </citation>
    <scope>NUCLEOTIDE SEQUENCE</scope>
    <source>
        <strain evidence="7">JCM 6377</strain>
    </source>
</reference>
<keyword evidence="9" id="KW-1185">Reference proteome</keyword>
<keyword evidence="4 8" id="KW-0418">Kinase</keyword>
<evidence type="ECO:0000313" key="8">
    <source>
        <dbReference type="EMBL" id="PEG39574.1"/>
    </source>
</evidence>
<dbReference type="GO" id="GO:0016301">
    <property type="term" value="F:kinase activity"/>
    <property type="evidence" value="ECO:0007669"/>
    <property type="project" value="UniProtKB-KW"/>
</dbReference>
<protein>
    <submittedName>
        <fullName evidence="8">Carbohydrate kinase</fullName>
    </submittedName>
    <submittedName>
        <fullName evidence="7">Xylulokinase</fullName>
    </submittedName>
</protein>
<proteinExistence type="inferred from homology"/>
<evidence type="ECO:0000259" key="6">
    <source>
        <dbReference type="Pfam" id="PF02782"/>
    </source>
</evidence>
<evidence type="ECO:0000256" key="3">
    <source>
        <dbReference type="ARBA" id="ARBA00022679"/>
    </source>
</evidence>
<organism evidence="8 9">
    <name type="scientific">Mycolicibacterium agri</name>
    <name type="common">Mycobacterium agri</name>
    <dbReference type="NCBI Taxonomy" id="36811"/>
    <lineage>
        <taxon>Bacteria</taxon>
        <taxon>Bacillati</taxon>
        <taxon>Actinomycetota</taxon>
        <taxon>Actinomycetes</taxon>
        <taxon>Mycobacteriales</taxon>
        <taxon>Mycobacteriaceae</taxon>
        <taxon>Mycolicibacterium</taxon>
    </lineage>
</organism>
<dbReference type="Proteomes" id="UP000465302">
    <property type="component" value="Unassembled WGS sequence"/>
</dbReference>
<reference evidence="7 10" key="2">
    <citation type="journal article" date="2019" name="Emerg. Microbes Infect.">
        <title>Comprehensive subspecies identification of 175 nontuberculous mycobacteria species based on 7547 genomic profiles.</title>
        <authorList>
            <person name="Matsumoto Y."/>
            <person name="Kinjo T."/>
            <person name="Motooka D."/>
            <person name="Nabeya D."/>
            <person name="Jung N."/>
            <person name="Uechi K."/>
            <person name="Horii T."/>
            <person name="Iida T."/>
            <person name="Fujita J."/>
            <person name="Nakamura S."/>
        </authorList>
    </citation>
    <scope>NUCLEOTIDE SEQUENCE [LARGE SCALE GENOMIC DNA]</scope>
    <source>
        <strain evidence="7 10">JCM 6377</strain>
    </source>
</reference>
<dbReference type="OrthoDB" id="9782710at2"/>
<evidence type="ECO:0000256" key="1">
    <source>
        <dbReference type="ARBA" id="ARBA00009156"/>
    </source>
</evidence>
<evidence type="ECO:0000256" key="2">
    <source>
        <dbReference type="ARBA" id="ARBA00022629"/>
    </source>
</evidence>
<dbReference type="InterPro" id="IPR050406">
    <property type="entry name" value="FGGY_Carb_Kinase"/>
</dbReference>
<comment type="similarity">
    <text evidence="1">Belongs to the FGGY kinase family.</text>
</comment>
<keyword evidence="3" id="KW-0808">Transferase</keyword>
<evidence type="ECO:0000313" key="10">
    <source>
        <dbReference type="Proteomes" id="UP000465302"/>
    </source>
</evidence>
<dbReference type="InterPro" id="IPR018485">
    <property type="entry name" value="FGGY_C"/>
</dbReference>
<dbReference type="Gene3D" id="3.30.420.40">
    <property type="match status" value="2"/>
</dbReference>
<dbReference type="EMBL" id="PDCP01000014">
    <property type="protein sequence ID" value="PEG39574.1"/>
    <property type="molecule type" value="Genomic_DNA"/>
</dbReference>
<feature type="domain" description="Carbohydrate kinase FGGY C-terminal" evidence="6">
    <location>
        <begin position="282"/>
        <end position="440"/>
    </location>
</feature>